<evidence type="ECO:0000313" key="2">
    <source>
        <dbReference type="EMBL" id="KYB24875.1"/>
    </source>
</evidence>
<protein>
    <submittedName>
        <fullName evidence="2">Uncharacterized protein</fullName>
    </submittedName>
</protein>
<accession>A0A139WAC9</accession>
<dbReference type="EMBL" id="KQ971409">
    <property type="protein sequence ID" value="KYB24875.1"/>
    <property type="molecule type" value="Genomic_DNA"/>
</dbReference>
<keyword evidence="3" id="KW-1185">Reference proteome</keyword>
<dbReference type="Proteomes" id="UP000007266">
    <property type="component" value="Unassembled WGS sequence"/>
</dbReference>
<evidence type="ECO:0000256" key="1">
    <source>
        <dbReference type="SAM" id="MobiDB-lite"/>
    </source>
</evidence>
<dbReference type="AlphaFoldDB" id="A0A139WAC9"/>
<feature type="compositionally biased region" description="Polar residues" evidence="1">
    <location>
        <begin position="100"/>
        <end position="109"/>
    </location>
</feature>
<feature type="region of interest" description="Disordered" evidence="1">
    <location>
        <begin position="85"/>
        <end position="109"/>
    </location>
</feature>
<reference evidence="2 3" key="2">
    <citation type="journal article" date="2010" name="Nucleic Acids Res.">
        <title>BeetleBase in 2010: revisions to provide comprehensive genomic information for Tribolium castaneum.</title>
        <authorList>
            <person name="Kim H.S."/>
            <person name="Murphy T."/>
            <person name="Xia J."/>
            <person name="Caragea D."/>
            <person name="Park Y."/>
            <person name="Beeman R.W."/>
            <person name="Lorenzen M.D."/>
            <person name="Butcher S."/>
            <person name="Manak J.R."/>
            <person name="Brown S.J."/>
        </authorList>
    </citation>
    <scope>NUCLEOTIDE SEQUENCE [LARGE SCALE GENOMIC DNA]</scope>
    <source>
        <strain evidence="2 3">Georgia GA2</strain>
    </source>
</reference>
<sequence>MEQSPTITFYSLKSTQNGETKVRHWQKVWHHYCISDNYYYLGNSNSRCLREISVGRKSSTSDFNHFDLCFNHCGYDKFDCFGGTKEENSENKESKKGKLCNSTNSTTDG</sequence>
<name>A0A139WAC9_TRICA</name>
<organism evidence="2 3">
    <name type="scientific">Tribolium castaneum</name>
    <name type="common">Red flour beetle</name>
    <dbReference type="NCBI Taxonomy" id="7070"/>
    <lineage>
        <taxon>Eukaryota</taxon>
        <taxon>Metazoa</taxon>
        <taxon>Ecdysozoa</taxon>
        <taxon>Arthropoda</taxon>
        <taxon>Hexapoda</taxon>
        <taxon>Insecta</taxon>
        <taxon>Pterygota</taxon>
        <taxon>Neoptera</taxon>
        <taxon>Endopterygota</taxon>
        <taxon>Coleoptera</taxon>
        <taxon>Polyphaga</taxon>
        <taxon>Cucujiformia</taxon>
        <taxon>Tenebrionidae</taxon>
        <taxon>Tenebrionidae incertae sedis</taxon>
        <taxon>Tribolium</taxon>
    </lineage>
</organism>
<evidence type="ECO:0000313" key="3">
    <source>
        <dbReference type="Proteomes" id="UP000007266"/>
    </source>
</evidence>
<feature type="compositionally biased region" description="Basic and acidic residues" evidence="1">
    <location>
        <begin position="85"/>
        <end position="96"/>
    </location>
</feature>
<proteinExistence type="predicted"/>
<reference evidence="2 3" key="1">
    <citation type="journal article" date="2008" name="Nature">
        <title>The genome of the model beetle and pest Tribolium castaneum.</title>
        <authorList>
            <consortium name="Tribolium Genome Sequencing Consortium"/>
            <person name="Richards S."/>
            <person name="Gibbs R.A."/>
            <person name="Weinstock G.M."/>
            <person name="Brown S.J."/>
            <person name="Denell R."/>
            <person name="Beeman R.W."/>
            <person name="Gibbs R."/>
            <person name="Beeman R.W."/>
            <person name="Brown S.J."/>
            <person name="Bucher G."/>
            <person name="Friedrich M."/>
            <person name="Grimmelikhuijzen C.J."/>
            <person name="Klingler M."/>
            <person name="Lorenzen M."/>
            <person name="Richards S."/>
            <person name="Roth S."/>
            <person name="Schroder R."/>
            <person name="Tautz D."/>
            <person name="Zdobnov E.M."/>
            <person name="Muzny D."/>
            <person name="Gibbs R.A."/>
            <person name="Weinstock G.M."/>
            <person name="Attaway T."/>
            <person name="Bell S."/>
            <person name="Buhay C.J."/>
            <person name="Chandrabose M.N."/>
            <person name="Chavez D."/>
            <person name="Clerk-Blankenburg K.P."/>
            <person name="Cree A."/>
            <person name="Dao M."/>
            <person name="Davis C."/>
            <person name="Chacko J."/>
            <person name="Dinh H."/>
            <person name="Dugan-Rocha S."/>
            <person name="Fowler G."/>
            <person name="Garner T.T."/>
            <person name="Garnes J."/>
            <person name="Gnirke A."/>
            <person name="Hawes A."/>
            <person name="Hernandez J."/>
            <person name="Hines S."/>
            <person name="Holder M."/>
            <person name="Hume J."/>
            <person name="Jhangiani S.N."/>
            <person name="Joshi V."/>
            <person name="Khan Z.M."/>
            <person name="Jackson L."/>
            <person name="Kovar C."/>
            <person name="Kowis A."/>
            <person name="Lee S."/>
            <person name="Lewis L.R."/>
            <person name="Margolis J."/>
            <person name="Morgan M."/>
            <person name="Nazareth L.V."/>
            <person name="Nguyen N."/>
            <person name="Okwuonu G."/>
            <person name="Parker D."/>
            <person name="Richards S."/>
            <person name="Ruiz S.J."/>
            <person name="Santibanez J."/>
            <person name="Savard J."/>
            <person name="Scherer S.E."/>
            <person name="Schneider B."/>
            <person name="Sodergren E."/>
            <person name="Tautz D."/>
            <person name="Vattahil S."/>
            <person name="Villasana D."/>
            <person name="White C.S."/>
            <person name="Wright R."/>
            <person name="Park Y."/>
            <person name="Beeman R.W."/>
            <person name="Lord J."/>
            <person name="Oppert B."/>
            <person name="Lorenzen M."/>
            <person name="Brown S."/>
            <person name="Wang L."/>
            <person name="Savard J."/>
            <person name="Tautz D."/>
            <person name="Richards S."/>
            <person name="Weinstock G."/>
            <person name="Gibbs R.A."/>
            <person name="Liu Y."/>
            <person name="Worley K."/>
            <person name="Weinstock G."/>
            <person name="Elsik C.G."/>
            <person name="Reese J.T."/>
            <person name="Elhaik E."/>
            <person name="Landan G."/>
            <person name="Graur D."/>
            <person name="Arensburger P."/>
            <person name="Atkinson P."/>
            <person name="Beeman R.W."/>
            <person name="Beidler J."/>
            <person name="Brown S.J."/>
            <person name="Demuth J.P."/>
            <person name="Drury D.W."/>
            <person name="Du Y.Z."/>
            <person name="Fujiwara H."/>
            <person name="Lorenzen M."/>
            <person name="Maselli V."/>
            <person name="Osanai M."/>
            <person name="Park Y."/>
            <person name="Robertson H.M."/>
            <person name="Tu Z."/>
            <person name="Wang J.J."/>
            <person name="Wang S."/>
            <person name="Richards S."/>
            <person name="Song H."/>
            <person name="Zhang L."/>
            <person name="Sodergren E."/>
            <person name="Werner D."/>
            <person name="Stanke M."/>
            <person name="Morgenstern B."/>
            <person name="Solovyev V."/>
            <person name="Kosarev P."/>
            <person name="Brown G."/>
            <person name="Chen H.C."/>
            <person name="Ermolaeva O."/>
            <person name="Hlavina W."/>
            <person name="Kapustin Y."/>
            <person name="Kiryutin B."/>
            <person name="Kitts P."/>
            <person name="Maglott D."/>
            <person name="Pruitt K."/>
            <person name="Sapojnikov V."/>
            <person name="Souvorov A."/>
            <person name="Mackey A.J."/>
            <person name="Waterhouse R.M."/>
            <person name="Wyder S."/>
            <person name="Zdobnov E.M."/>
            <person name="Zdobnov E.M."/>
            <person name="Wyder S."/>
            <person name="Kriventseva E.V."/>
            <person name="Kadowaki T."/>
            <person name="Bork P."/>
            <person name="Aranda M."/>
            <person name="Bao R."/>
            <person name="Beermann A."/>
            <person name="Berns N."/>
            <person name="Bolognesi R."/>
            <person name="Bonneton F."/>
            <person name="Bopp D."/>
            <person name="Brown S.J."/>
            <person name="Bucher G."/>
            <person name="Butts T."/>
            <person name="Chaumot A."/>
            <person name="Denell R.E."/>
            <person name="Ferrier D.E."/>
            <person name="Friedrich M."/>
            <person name="Gordon C.M."/>
            <person name="Jindra M."/>
            <person name="Klingler M."/>
            <person name="Lan Q."/>
            <person name="Lattorff H.M."/>
            <person name="Laudet V."/>
            <person name="von Levetsow C."/>
            <person name="Liu Z."/>
            <person name="Lutz R."/>
            <person name="Lynch J.A."/>
            <person name="da Fonseca R.N."/>
            <person name="Posnien N."/>
            <person name="Reuter R."/>
            <person name="Roth S."/>
            <person name="Savard J."/>
            <person name="Schinko J.B."/>
            <person name="Schmitt C."/>
            <person name="Schoppmeier M."/>
            <person name="Schroder R."/>
            <person name="Shippy T.D."/>
            <person name="Simonnet F."/>
            <person name="Marques-Souza H."/>
            <person name="Tautz D."/>
            <person name="Tomoyasu Y."/>
            <person name="Trauner J."/>
            <person name="Van der Zee M."/>
            <person name="Vervoort M."/>
            <person name="Wittkopp N."/>
            <person name="Wimmer E.A."/>
            <person name="Yang X."/>
            <person name="Jones A.K."/>
            <person name="Sattelle D.B."/>
            <person name="Ebert P.R."/>
            <person name="Nelson D."/>
            <person name="Scott J.G."/>
            <person name="Beeman R.W."/>
            <person name="Muthukrishnan S."/>
            <person name="Kramer K.J."/>
            <person name="Arakane Y."/>
            <person name="Beeman R.W."/>
            <person name="Zhu Q."/>
            <person name="Hogenkamp D."/>
            <person name="Dixit R."/>
            <person name="Oppert B."/>
            <person name="Jiang H."/>
            <person name="Zou Z."/>
            <person name="Marshall J."/>
            <person name="Elpidina E."/>
            <person name="Vinokurov K."/>
            <person name="Oppert C."/>
            <person name="Zou Z."/>
            <person name="Evans J."/>
            <person name="Lu Z."/>
            <person name="Zhao P."/>
            <person name="Sumathipala N."/>
            <person name="Altincicek B."/>
            <person name="Vilcinskas A."/>
            <person name="Williams M."/>
            <person name="Hultmark D."/>
            <person name="Hetru C."/>
            <person name="Jiang H."/>
            <person name="Grimmelikhuijzen C.J."/>
            <person name="Hauser F."/>
            <person name="Cazzamali G."/>
            <person name="Williamson M."/>
            <person name="Park Y."/>
            <person name="Li B."/>
            <person name="Tanaka Y."/>
            <person name="Predel R."/>
            <person name="Neupert S."/>
            <person name="Schachtner J."/>
            <person name="Verleyen P."/>
            <person name="Raible F."/>
            <person name="Bork P."/>
            <person name="Friedrich M."/>
            <person name="Walden K.K."/>
            <person name="Robertson H.M."/>
            <person name="Angeli S."/>
            <person name="Foret S."/>
            <person name="Bucher G."/>
            <person name="Schuetz S."/>
            <person name="Maleszka R."/>
            <person name="Wimmer E.A."/>
            <person name="Beeman R.W."/>
            <person name="Lorenzen M."/>
            <person name="Tomoyasu Y."/>
            <person name="Miller S.C."/>
            <person name="Grossmann D."/>
            <person name="Bucher G."/>
        </authorList>
    </citation>
    <scope>NUCLEOTIDE SEQUENCE [LARGE SCALE GENOMIC DNA]</scope>
    <source>
        <strain evidence="2 3">Georgia GA2</strain>
    </source>
</reference>
<gene>
    <name evidence="2" type="primary">AUGUSTUS-3.0.2_31793</name>
    <name evidence="2" type="ORF">TcasGA2_TC031793</name>
</gene>
<dbReference type="InParanoid" id="A0A139WAC9"/>